<evidence type="ECO:0000259" key="7">
    <source>
        <dbReference type="PROSITE" id="PS50850"/>
    </source>
</evidence>
<evidence type="ECO:0000256" key="2">
    <source>
        <dbReference type="ARBA" id="ARBA00022448"/>
    </source>
</evidence>
<feature type="transmembrane region" description="Helical" evidence="6">
    <location>
        <begin position="302"/>
        <end position="324"/>
    </location>
</feature>
<evidence type="ECO:0000313" key="9">
    <source>
        <dbReference type="Proteomes" id="UP000076512"/>
    </source>
</evidence>
<dbReference type="PROSITE" id="PS50850">
    <property type="entry name" value="MFS"/>
    <property type="match status" value="1"/>
</dbReference>
<keyword evidence="3 6" id="KW-0812">Transmembrane</keyword>
<feature type="transmembrane region" description="Helical" evidence="6">
    <location>
        <begin position="401"/>
        <end position="420"/>
    </location>
</feature>
<dbReference type="InterPro" id="IPR011701">
    <property type="entry name" value="MFS"/>
</dbReference>
<keyword evidence="2" id="KW-0813">Transport</keyword>
<feature type="transmembrane region" description="Helical" evidence="6">
    <location>
        <begin position="336"/>
        <end position="355"/>
    </location>
</feature>
<feature type="transmembrane region" description="Helical" evidence="6">
    <location>
        <begin position="266"/>
        <end position="296"/>
    </location>
</feature>
<evidence type="ECO:0000313" key="8">
    <source>
        <dbReference type="EMBL" id="KZM71978.1"/>
    </source>
</evidence>
<keyword evidence="5 6" id="KW-0472">Membrane</keyword>
<name>A0A161XF08_9NOCA</name>
<dbReference type="PANTHER" id="PTHR42718:SF9">
    <property type="entry name" value="MAJOR FACILITATOR SUPERFAMILY MULTIDRUG TRANSPORTER MFSC"/>
    <property type="match status" value="1"/>
</dbReference>
<feature type="transmembrane region" description="Helical" evidence="6">
    <location>
        <begin position="109"/>
        <end position="131"/>
    </location>
</feature>
<dbReference type="PANTHER" id="PTHR42718">
    <property type="entry name" value="MAJOR FACILITATOR SUPERFAMILY MULTIDRUG TRANSPORTER MFSC"/>
    <property type="match status" value="1"/>
</dbReference>
<dbReference type="Pfam" id="PF07690">
    <property type="entry name" value="MFS_1"/>
    <property type="match status" value="2"/>
</dbReference>
<proteinExistence type="predicted"/>
<feature type="transmembrane region" description="Helical" evidence="6">
    <location>
        <begin position="205"/>
        <end position="222"/>
    </location>
</feature>
<dbReference type="AlphaFoldDB" id="A0A161XF08"/>
<evidence type="ECO:0000256" key="4">
    <source>
        <dbReference type="ARBA" id="ARBA00022989"/>
    </source>
</evidence>
<keyword evidence="9" id="KW-1185">Reference proteome</keyword>
<sequence length="466" mass="46599">MATAQNAPARSGHGGALALTGICLGFFLVLFDATAVNVATGDIATALGASVVTVQWVLNAYTVAFAALMLTAGNLGDRWGARRTYQAGAALFAVASAVCALAPDAAVLIAARAGQGVGAAAVVPCSLALIAHRFPEGAQRSRALGIWGGVSGIGLTAGPVVGGALVAALGWRSVFLVVVPIAAVSLALVAARVEETPRRSARPDLVGQVLAVAALVALTAALTQTATQGWRAPLVVGLLGVAVGTGIAFVVSAFRVPEPMLPPKLFASNAFSGVTGVGLLFNFGLYGVLFCLTLFLERALHRPAAIAGMALLPLTAVVTLGALFSGRITARFGPRAPMIAGLAGGLFGTCLLAVWGDRSGVAALAVFGAILGCVGLAMPAMTAIALAAVGSRRAGLGAATLNAARQTGGALGVALLGSAAFQRSASFPHLRFPMTLAAIGYLIALGITVAAIRPRPDGDPPRHRGT</sequence>
<evidence type="ECO:0000256" key="1">
    <source>
        <dbReference type="ARBA" id="ARBA00004651"/>
    </source>
</evidence>
<feature type="domain" description="Major facilitator superfamily (MFS) profile" evidence="7">
    <location>
        <begin position="18"/>
        <end position="456"/>
    </location>
</feature>
<dbReference type="OrthoDB" id="9781469at2"/>
<evidence type="ECO:0000256" key="6">
    <source>
        <dbReference type="SAM" id="Phobius"/>
    </source>
</evidence>
<dbReference type="RefSeq" id="WP_067593137.1">
    <property type="nucleotide sequence ID" value="NZ_JABMCZ010000001.1"/>
</dbReference>
<dbReference type="InterPro" id="IPR020846">
    <property type="entry name" value="MFS_dom"/>
</dbReference>
<keyword evidence="4 6" id="KW-1133">Transmembrane helix</keyword>
<dbReference type="InterPro" id="IPR036259">
    <property type="entry name" value="MFS_trans_sf"/>
</dbReference>
<dbReference type="GO" id="GO:0005886">
    <property type="term" value="C:plasma membrane"/>
    <property type="evidence" value="ECO:0007669"/>
    <property type="project" value="UniProtKB-SubCell"/>
</dbReference>
<feature type="transmembrane region" description="Helical" evidence="6">
    <location>
        <begin position="234"/>
        <end position="254"/>
    </location>
</feature>
<dbReference type="CDD" id="cd17321">
    <property type="entry name" value="MFS_MMR_MDR_like"/>
    <property type="match status" value="1"/>
</dbReference>
<evidence type="ECO:0000256" key="5">
    <source>
        <dbReference type="ARBA" id="ARBA00023136"/>
    </source>
</evidence>
<comment type="subcellular location">
    <subcellularLocation>
        <location evidence="1">Cell membrane</location>
        <topology evidence="1">Multi-pass membrane protein</topology>
    </subcellularLocation>
</comment>
<protein>
    <recommendedName>
        <fullName evidence="7">Major facilitator superfamily (MFS) profile domain-containing protein</fullName>
    </recommendedName>
</protein>
<feature type="transmembrane region" description="Helical" evidence="6">
    <location>
        <begin position="174"/>
        <end position="193"/>
    </location>
</feature>
<evidence type="ECO:0000256" key="3">
    <source>
        <dbReference type="ARBA" id="ARBA00022692"/>
    </source>
</evidence>
<feature type="transmembrane region" description="Helical" evidence="6">
    <location>
        <begin position="361"/>
        <end position="389"/>
    </location>
</feature>
<gene>
    <name evidence="8" type="ORF">AWN90_37730</name>
</gene>
<dbReference type="Gene3D" id="1.20.1720.10">
    <property type="entry name" value="Multidrug resistance protein D"/>
    <property type="match status" value="1"/>
</dbReference>
<feature type="transmembrane region" description="Helical" evidence="6">
    <location>
        <begin position="84"/>
        <end position="103"/>
    </location>
</feature>
<accession>A0A161XF08</accession>
<organism evidence="8 9">
    <name type="scientific">Nocardia terpenica</name>
    <dbReference type="NCBI Taxonomy" id="455432"/>
    <lineage>
        <taxon>Bacteria</taxon>
        <taxon>Bacillati</taxon>
        <taxon>Actinomycetota</taxon>
        <taxon>Actinomycetes</taxon>
        <taxon>Mycobacteriales</taxon>
        <taxon>Nocardiaceae</taxon>
        <taxon>Nocardia</taxon>
    </lineage>
</organism>
<comment type="caution">
    <text evidence="8">The sequence shown here is derived from an EMBL/GenBank/DDBJ whole genome shotgun (WGS) entry which is preliminary data.</text>
</comment>
<dbReference type="Gene3D" id="1.20.1250.20">
    <property type="entry name" value="MFS general substrate transporter like domains"/>
    <property type="match status" value="1"/>
</dbReference>
<dbReference type="STRING" id="455432.AWN90_37730"/>
<dbReference type="Proteomes" id="UP000076512">
    <property type="component" value="Unassembled WGS sequence"/>
</dbReference>
<dbReference type="GO" id="GO:0022857">
    <property type="term" value="F:transmembrane transporter activity"/>
    <property type="evidence" value="ECO:0007669"/>
    <property type="project" value="InterPro"/>
</dbReference>
<feature type="transmembrane region" description="Helical" evidence="6">
    <location>
        <begin position="432"/>
        <end position="452"/>
    </location>
</feature>
<feature type="transmembrane region" description="Helical" evidence="6">
    <location>
        <begin position="143"/>
        <end position="168"/>
    </location>
</feature>
<dbReference type="SUPFAM" id="SSF103473">
    <property type="entry name" value="MFS general substrate transporter"/>
    <property type="match status" value="1"/>
</dbReference>
<feature type="transmembrane region" description="Helical" evidence="6">
    <location>
        <begin position="12"/>
        <end position="31"/>
    </location>
</feature>
<dbReference type="EMBL" id="LWGR01000010">
    <property type="protein sequence ID" value="KZM71978.1"/>
    <property type="molecule type" value="Genomic_DNA"/>
</dbReference>
<feature type="transmembrane region" description="Helical" evidence="6">
    <location>
        <begin position="43"/>
        <end position="72"/>
    </location>
</feature>
<reference evidence="8 9" key="1">
    <citation type="submission" date="2016-04" db="EMBL/GenBank/DDBJ databases">
        <authorList>
            <person name="Evans L.H."/>
            <person name="Alamgir A."/>
            <person name="Owens N."/>
            <person name="Weber N.D."/>
            <person name="Virtaneva K."/>
            <person name="Barbian K."/>
            <person name="Babar A."/>
            <person name="Rosenke K."/>
        </authorList>
    </citation>
    <scope>NUCLEOTIDE SEQUENCE [LARGE SCALE GENOMIC DNA]</scope>
    <source>
        <strain evidence="8 9">IFM 0406</strain>
    </source>
</reference>